<dbReference type="EMBL" id="CAJNOQ010000416">
    <property type="protein sequence ID" value="CAF0798522.1"/>
    <property type="molecule type" value="Genomic_DNA"/>
</dbReference>
<dbReference type="Proteomes" id="UP000663829">
    <property type="component" value="Unassembled WGS sequence"/>
</dbReference>
<reference evidence="1" key="1">
    <citation type="submission" date="2021-02" db="EMBL/GenBank/DDBJ databases">
        <authorList>
            <person name="Nowell W R."/>
        </authorList>
    </citation>
    <scope>NUCLEOTIDE SEQUENCE</scope>
</reference>
<accession>A0A813SL35</accession>
<evidence type="ECO:0000313" key="1">
    <source>
        <dbReference type="EMBL" id="CAF0798522.1"/>
    </source>
</evidence>
<name>A0A813SL35_9BILA</name>
<protein>
    <submittedName>
        <fullName evidence="1">Uncharacterized protein</fullName>
    </submittedName>
</protein>
<proteinExistence type="predicted"/>
<organism evidence="1 3">
    <name type="scientific">Didymodactylos carnosus</name>
    <dbReference type="NCBI Taxonomy" id="1234261"/>
    <lineage>
        <taxon>Eukaryota</taxon>
        <taxon>Metazoa</taxon>
        <taxon>Spiralia</taxon>
        <taxon>Gnathifera</taxon>
        <taxon>Rotifera</taxon>
        <taxon>Eurotatoria</taxon>
        <taxon>Bdelloidea</taxon>
        <taxon>Philodinida</taxon>
        <taxon>Philodinidae</taxon>
        <taxon>Didymodactylos</taxon>
    </lineage>
</organism>
<comment type="caution">
    <text evidence="1">The sequence shown here is derived from an EMBL/GenBank/DDBJ whole genome shotgun (WGS) entry which is preliminary data.</text>
</comment>
<dbReference type="EMBL" id="CAJOBC010000416">
    <property type="protein sequence ID" value="CAF3583380.1"/>
    <property type="molecule type" value="Genomic_DNA"/>
</dbReference>
<evidence type="ECO:0000313" key="3">
    <source>
        <dbReference type="Proteomes" id="UP000663829"/>
    </source>
</evidence>
<gene>
    <name evidence="1" type="ORF">GPM918_LOCUS3387</name>
    <name evidence="2" type="ORF">SRO942_LOCUS3387</name>
</gene>
<dbReference type="Proteomes" id="UP000681722">
    <property type="component" value="Unassembled WGS sequence"/>
</dbReference>
<keyword evidence="3" id="KW-1185">Reference proteome</keyword>
<evidence type="ECO:0000313" key="2">
    <source>
        <dbReference type="EMBL" id="CAF3583380.1"/>
    </source>
</evidence>
<sequence>MTKYCTSYRLINDNRLDDVTLFPTTQDHIISDPIVKYDENLQSNFDYMNDNVVKLYGLSTALGLERMSKLDNNNEESSSLIHVRQRSVLWPRICFFTAVENDGLYLKKCFFYEPGK</sequence>
<dbReference type="AlphaFoldDB" id="A0A813SL35"/>